<dbReference type="EMBL" id="JANPWZ010000702">
    <property type="protein sequence ID" value="KAJ3573192.1"/>
    <property type="molecule type" value="Genomic_DNA"/>
</dbReference>
<evidence type="ECO:0000259" key="2">
    <source>
        <dbReference type="Pfam" id="PF20150"/>
    </source>
</evidence>
<keyword evidence="4" id="KW-1185">Reference proteome</keyword>
<dbReference type="InterPro" id="IPR045518">
    <property type="entry name" value="2EXR"/>
</dbReference>
<dbReference type="Pfam" id="PF20150">
    <property type="entry name" value="2EXR"/>
    <property type="match status" value="1"/>
</dbReference>
<dbReference type="PANTHER" id="PTHR35910">
    <property type="entry name" value="2EXR DOMAIN-CONTAINING PROTEIN"/>
    <property type="match status" value="1"/>
</dbReference>
<feature type="compositionally biased region" description="Basic and acidic residues" evidence="1">
    <location>
        <begin position="213"/>
        <end position="222"/>
    </location>
</feature>
<protein>
    <recommendedName>
        <fullName evidence="2">2EXR domain-containing protein</fullName>
    </recommendedName>
</protein>
<feature type="domain" description="2EXR" evidence="2">
    <location>
        <begin position="17"/>
        <end position="117"/>
    </location>
</feature>
<evidence type="ECO:0000313" key="4">
    <source>
        <dbReference type="Proteomes" id="UP001148614"/>
    </source>
</evidence>
<sequence>MEQISPFIVKTEEVATFAKFRELPAELRIKIWQFAMPEPRALVIKSPYSRKTVPTSLDKVLPGGLDGAETWHSPAEVPALLHVNCEARHEALKHYSLSLGVGQAEPRVYVDFDHDTLFFGESELTPECFRLWTKTKDFEKVQRLALVPETAWRAIQWTKDVDLTSLRTLIFVHDTEKIQLGCLPRLVEDELSVAKTGLTTGAGAAGATVGGRDTIRDREPCEGTHTIGKGGA</sequence>
<organism evidence="3 4">
    <name type="scientific">Xylaria arbuscula</name>
    <dbReference type="NCBI Taxonomy" id="114810"/>
    <lineage>
        <taxon>Eukaryota</taxon>
        <taxon>Fungi</taxon>
        <taxon>Dikarya</taxon>
        <taxon>Ascomycota</taxon>
        <taxon>Pezizomycotina</taxon>
        <taxon>Sordariomycetes</taxon>
        <taxon>Xylariomycetidae</taxon>
        <taxon>Xylariales</taxon>
        <taxon>Xylariaceae</taxon>
        <taxon>Xylaria</taxon>
    </lineage>
</organism>
<dbReference type="PANTHER" id="PTHR35910:SF6">
    <property type="entry name" value="2EXR DOMAIN-CONTAINING PROTEIN"/>
    <property type="match status" value="1"/>
</dbReference>
<gene>
    <name evidence="3" type="ORF">NPX13_g4789</name>
</gene>
<dbReference type="AlphaFoldDB" id="A0A9W8NFM1"/>
<comment type="caution">
    <text evidence="3">The sequence shown here is derived from an EMBL/GenBank/DDBJ whole genome shotgun (WGS) entry which is preliminary data.</text>
</comment>
<proteinExistence type="predicted"/>
<name>A0A9W8NFM1_9PEZI</name>
<dbReference type="VEuPathDB" id="FungiDB:F4678DRAFT_475800"/>
<evidence type="ECO:0000313" key="3">
    <source>
        <dbReference type="EMBL" id="KAJ3573192.1"/>
    </source>
</evidence>
<dbReference type="Proteomes" id="UP001148614">
    <property type="component" value="Unassembled WGS sequence"/>
</dbReference>
<reference evidence="3" key="1">
    <citation type="submission" date="2022-07" db="EMBL/GenBank/DDBJ databases">
        <title>Genome Sequence of Xylaria arbuscula.</title>
        <authorList>
            <person name="Buettner E."/>
        </authorList>
    </citation>
    <scope>NUCLEOTIDE SEQUENCE</scope>
    <source>
        <strain evidence="3">VT107</strain>
    </source>
</reference>
<feature type="compositionally biased region" description="Low complexity" evidence="1">
    <location>
        <begin position="201"/>
        <end position="211"/>
    </location>
</feature>
<accession>A0A9W8NFM1</accession>
<evidence type="ECO:0000256" key="1">
    <source>
        <dbReference type="SAM" id="MobiDB-lite"/>
    </source>
</evidence>
<feature type="region of interest" description="Disordered" evidence="1">
    <location>
        <begin position="201"/>
        <end position="232"/>
    </location>
</feature>